<dbReference type="InterPro" id="IPR024500">
    <property type="entry name" value="DUF3074"/>
</dbReference>
<organism evidence="2 3">
    <name type="scientific">Akanthomyces lecanii RCEF 1005</name>
    <dbReference type="NCBI Taxonomy" id="1081108"/>
    <lineage>
        <taxon>Eukaryota</taxon>
        <taxon>Fungi</taxon>
        <taxon>Dikarya</taxon>
        <taxon>Ascomycota</taxon>
        <taxon>Pezizomycotina</taxon>
        <taxon>Sordariomycetes</taxon>
        <taxon>Hypocreomycetidae</taxon>
        <taxon>Hypocreales</taxon>
        <taxon>Cordycipitaceae</taxon>
        <taxon>Akanthomyces</taxon>
        <taxon>Cordyceps confragosa</taxon>
    </lineage>
</organism>
<dbReference type="PANTHER" id="PTHR40370">
    <property type="entry name" value="EXPRESSED PROTEIN"/>
    <property type="match status" value="1"/>
</dbReference>
<dbReference type="AlphaFoldDB" id="A0A168KUA6"/>
<evidence type="ECO:0000313" key="2">
    <source>
        <dbReference type="EMBL" id="OAA82161.1"/>
    </source>
</evidence>
<dbReference type="PANTHER" id="PTHR40370:SF1">
    <property type="entry name" value="DUF3074 DOMAIN-CONTAINING PROTEIN"/>
    <property type="match status" value="1"/>
</dbReference>
<dbReference type="STRING" id="1081108.A0A168KUA6"/>
<dbReference type="EMBL" id="AZHF01000001">
    <property type="protein sequence ID" value="OAA82161.1"/>
    <property type="molecule type" value="Genomic_DNA"/>
</dbReference>
<keyword evidence="3" id="KW-1185">Reference proteome</keyword>
<name>A0A168KUA6_CORDF</name>
<feature type="domain" description="DUF3074" evidence="1">
    <location>
        <begin position="108"/>
        <end position="291"/>
    </location>
</feature>
<proteinExistence type="predicted"/>
<accession>A0A168KUA6</accession>
<gene>
    <name evidence="2" type="ORF">LEL_01706</name>
</gene>
<evidence type="ECO:0000313" key="3">
    <source>
        <dbReference type="Proteomes" id="UP000076881"/>
    </source>
</evidence>
<evidence type="ECO:0000259" key="1">
    <source>
        <dbReference type="Pfam" id="PF11274"/>
    </source>
</evidence>
<dbReference type="Pfam" id="PF11274">
    <property type="entry name" value="DUF3074"/>
    <property type="match status" value="1"/>
</dbReference>
<dbReference type="OrthoDB" id="6423603at2759"/>
<reference evidence="2 3" key="1">
    <citation type="journal article" date="2016" name="Genome Biol. Evol.">
        <title>Divergent and convergent evolution of fungal pathogenicity.</title>
        <authorList>
            <person name="Shang Y."/>
            <person name="Xiao G."/>
            <person name="Zheng P."/>
            <person name="Cen K."/>
            <person name="Zhan S."/>
            <person name="Wang C."/>
        </authorList>
    </citation>
    <scope>NUCLEOTIDE SEQUENCE [LARGE SCALE GENOMIC DNA]</scope>
    <source>
        <strain evidence="2 3">RCEF 1005</strain>
    </source>
</reference>
<protein>
    <recommendedName>
        <fullName evidence="1">DUF3074 domain-containing protein</fullName>
    </recommendedName>
</protein>
<dbReference type="Proteomes" id="UP000076881">
    <property type="component" value="Unassembled WGS sequence"/>
</dbReference>
<sequence length="296" mass="32699">MAQKLGPLVHLWGIDPTQIPTQSASGAEVTPLLTGLLSEALPFIDDLPAGQDSSSSSWKFRKSYSYASSAAPVEVFEKKIPPDAMRSVAAEYKDQLPQVTKAATAETWFLRRSVHEDAAQPKTASWDEFVASFKQHHAESEKAFTETVVGTTPRREWDCSDVAVQLGDETWVDWTLKLEESVHKLPFPLQKRVFPVLQATAAVEGRREFVVVQVFYTGGPAEENAKGTVTGAYTSIERIRELPGGETGGKKQIEWVMGTASDAMGILPEFVQVIATPDMVPKDVDFFLSWVVKQRK</sequence>
<comment type="caution">
    <text evidence="2">The sequence shown here is derived from an EMBL/GenBank/DDBJ whole genome shotgun (WGS) entry which is preliminary data.</text>
</comment>